<accession>A0A382ARF0</accession>
<feature type="non-terminal residue" evidence="1">
    <location>
        <position position="36"/>
    </location>
</feature>
<feature type="non-terminal residue" evidence="1">
    <location>
        <position position="1"/>
    </location>
</feature>
<organism evidence="1">
    <name type="scientific">marine metagenome</name>
    <dbReference type="NCBI Taxonomy" id="408172"/>
    <lineage>
        <taxon>unclassified sequences</taxon>
        <taxon>metagenomes</taxon>
        <taxon>ecological metagenomes</taxon>
    </lineage>
</organism>
<sequence length="36" mass="4359">RRSWPTVCFMLQPNHTFTRCTMRPGQLPTRICPRRN</sequence>
<evidence type="ECO:0000313" key="1">
    <source>
        <dbReference type="EMBL" id="SVB03662.1"/>
    </source>
</evidence>
<gene>
    <name evidence="1" type="ORF">METZ01_LOCUS156516</name>
</gene>
<proteinExistence type="predicted"/>
<protein>
    <submittedName>
        <fullName evidence="1">Uncharacterized protein</fullName>
    </submittedName>
</protein>
<reference evidence="1" key="1">
    <citation type="submission" date="2018-05" db="EMBL/GenBank/DDBJ databases">
        <authorList>
            <person name="Lanie J.A."/>
            <person name="Ng W.-L."/>
            <person name="Kazmierczak K.M."/>
            <person name="Andrzejewski T.M."/>
            <person name="Davidsen T.M."/>
            <person name="Wayne K.J."/>
            <person name="Tettelin H."/>
            <person name="Glass J.I."/>
            <person name="Rusch D."/>
            <person name="Podicherti R."/>
            <person name="Tsui H.-C.T."/>
            <person name="Winkler M.E."/>
        </authorList>
    </citation>
    <scope>NUCLEOTIDE SEQUENCE</scope>
</reference>
<name>A0A382ARF0_9ZZZZ</name>
<dbReference type="AlphaFoldDB" id="A0A382ARF0"/>
<dbReference type="EMBL" id="UINC01026358">
    <property type="protein sequence ID" value="SVB03662.1"/>
    <property type="molecule type" value="Genomic_DNA"/>
</dbReference>